<evidence type="ECO:0000256" key="5">
    <source>
        <dbReference type="ARBA" id="ARBA00022777"/>
    </source>
</evidence>
<dbReference type="InterPro" id="IPR051302">
    <property type="entry name" value="Dual_SerThr-Tyr_Kinase"/>
</dbReference>
<gene>
    <name evidence="6" type="ORF">PYW07_010998</name>
</gene>
<dbReference type="GO" id="GO:0005737">
    <property type="term" value="C:cytoplasm"/>
    <property type="evidence" value="ECO:0007669"/>
    <property type="project" value="UniProtKB-SubCell"/>
</dbReference>
<dbReference type="PANTHER" id="PTHR46392">
    <property type="entry name" value="DUAL SERINE/THREONINE AND TYROSINE PROTEIN KINASE"/>
    <property type="match status" value="1"/>
</dbReference>
<dbReference type="EMBL" id="JARGEI010000030">
    <property type="protein sequence ID" value="KAJ8705171.1"/>
    <property type="molecule type" value="Genomic_DNA"/>
</dbReference>
<comment type="subcellular location">
    <subcellularLocation>
        <location evidence="1">Cytoplasm</location>
    </subcellularLocation>
</comment>
<proteinExistence type="predicted"/>
<sequence length="542" mass="61366">MAGGSAWSRRVAVRTRTLRGLVRDTQRALHDVADILHFDPEVFTAVQEVGAHSLRSTALVILGTSPSARARLLHCLLGHQLLPDPPPRGCRWVRIQYGSSNQRQVHLTLGNSEFELVEELECNKRPWDTLPVEDLIRQDKTDLTTILEVEINNQFLSDGLRIILPPDLDVDPGGASHQTLKKLHVDLYSKRDSILKNFNPVYLFAVDKIGKNVFSENISGDVMTTSRSEEDFWNTFNLYSMASGGNSGDGGESGDGDKSEVKRVWSGSREPAVFSGENCLDLHQIKEINPNSQVLFVLFSNSEDMNRTEDVAEENRRPEKRINVEALKWIFSSRQSQDAQKHKGEDKRLFEEQTAFMNELMDQWEMMSPPPQKHHVKSQCLLLDDCDLLRTAEHKPLAPLLSSAAHNAGEAGAQGKRDNAVKTRAGLLGAVVKFAADSLMTYLLEYCTKLSEVHVKLLQQFILASFDMARELQVVPKKIQYVARQEQQLYEVLVKLLQQFILASFDMARELQVVPKKIQYVARQEQQLYEVRHIYWCGGRCS</sequence>
<dbReference type="GO" id="GO:0070374">
    <property type="term" value="P:positive regulation of ERK1 and ERK2 cascade"/>
    <property type="evidence" value="ECO:0007669"/>
    <property type="project" value="TreeGrafter"/>
</dbReference>
<keyword evidence="4" id="KW-0808">Transferase</keyword>
<dbReference type="GO" id="GO:0004674">
    <property type="term" value="F:protein serine/threonine kinase activity"/>
    <property type="evidence" value="ECO:0007669"/>
    <property type="project" value="UniProtKB-KW"/>
</dbReference>
<keyword evidence="7" id="KW-1185">Reference proteome</keyword>
<keyword evidence="5" id="KW-0418">Kinase</keyword>
<protein>
    <submittedName>
        <fullName evidence="6">Uncharacterized protein</fullName>
    </submittedName>
</protein>
<keyword evidence="3" id="KW-0723">Serine/threonine-protein kinase</keyword>
<keyword evidence="2" id="KW-0963">Cytoplasm</keyword>
<evidence type="ECO:0000256" key="4">
    <source>
        <dbReference type="ARBA" id="ARBA00022679"/>
    </source>
</evidence>
<accession>A0AAD7Y731</accession>
<dbReference type="GO" id="GO:0045743">
    <property type="term" value="P:positive regulation of fibroblast growth factor receptor signaling pathway"/>
    <property type="evidence" value="ECO:0007669"/>
    <property type="project" value="TreeGrafter"/>
</dbReference>
<reference evidence="6" key="1">
    <citation type="submission" date="2023-03" db="EMBL/GenBank/DDBJ databases">
        <title>Chromosome-level genomes of two armyworms, Mythimna separata and Mythimna loreyi, provide insights into the biosynthesis and reception of sex pheromones.</title>
        <authorList>
            <person name="Zhao H."/>
        </authorList>
    </citation>
    <scope>NUCLEOTIDE SEQUENCE</scope>
    <source>
        <strain evidence="6">BeijingLab</strain>
        <tissue evidence="6">Pupa</tissue>
    </source>
</reference>
<evidence type="ECO:0000313" key="6">
    <source>
        <dbReference type="EMBL" id="KAJ8705171.1"/>
    </source>
</evidence>
<evidence type="ECO:0000256" key="1">
    <source>
        <dbReference type="ARBA" id="ARBA00004496"/>
    </source>
</evidence>
<organism evidence="6 7">
    <name type="scientific">Mythimna separata</name>
    <name type="common">Oriental armyworm</name>
    <name type="synonym">Pseudaletia separata</name>
    <dbReference type="NCBI Taxonomy" id="271217"/>
    <lineage>
        <taxon>Eukaryota</taxon>
        <taxon>Metazoa</taxon>
        <taxon>Ecdysozoa</taxon>
        <taxon>Arthropoda</taxon>
        <taxon>Hexapoda</taxon>
        <taxon>Insecta</taxon>
        <taxon>Pterygota</taxon>
        <taxon>Neoptera</taxon>
        <taxon>Endopterygota</taxon>
        <taxon>Lepidoptera</taxon>
        <taxon>Glossata</taxon>
        <taxon>Ditrysia</taxon>
        <taxon>Noctuoidea</taxon>
        <taxon>Noctuidae</taxon>
        <taxon>Noctuinae</taxon>
        <taxon>Hadenini</taxon>
        <taxon>Mythimna</taxon>
    </lineage>
</organism>
<dbReference type="GO" id="GO:0043066">
    <property type="term" value="P:negative regulation of apoptotic process"/>
    <property type="evidence" value="ECO:0007669"/>
    <property type="project" value="TreeGrafter"/>
</dbReference>
<evidence type="ECO:0000256" key="2">
    <source>
        <dbReference type="ARBA" id="ARBA00022490"/>
    </source>
</evidence>
<evidence type="ECO:0000256" key="3">
    <source>
        <dbReference type="ARBA" id="ARBA00022527"/>
    </source>
</evidence>
<dbReference type="Proteomes" id="UP001231518">
    <property type="component" value="Chromosome 27"/>
</dbReference>
<comment type="caution">
    <text evidence="6">The sequence shown here is derived from an EMBL/GenBank/DDBJ whole genome shotgun (WGS) entry which is preliminary data.</text>
</comment>
<dbReference type="AlphaFoldDB" id="A0AAD7Y731"/>
<dbReference type="GO" id="GO:0044344">
    <property type="term" value="P:cellular response to fibroblast growth factor stimulus"/>
    <property type="evidence" value="ECO:0007669"/>
    <property type="project" value="TreeGrafter"/>
</dbReference>
<name>A0AAD7Y731_MYTSE</name>
<evidence type="ECO:0000313" key="7">
    <source>
        <dbReference type="Proteomes" id="UP001231518"/>
    </source>
</evidence>
<dbReference type="PANTHER" id="PTHR46392:SF1">
    <property type="entry name" value="DUAL SERINE_THREONINE AND TYROSINE PROTEIN KINASE"/>
    <property type="match status" value="1"/>
</dbReference>